<reference evidence="9" key="1">
    <citation type="submission" date="2025-08" db="UniProtKB">
        <authorList>
            <consortium name="RefSeq"/>
        </authorList>
    </citation>
    <scope>IDENTIFICATION</scope>
    <source>
        <strain evidence="9">Tuebingen</strain>
        <tissue evidence="9">Fibroblasts and whole tissue</tissue>
    </source>
</reference>
<dbReference type="SMART" id="SM00409">
    <property type="entry name" value="IG"/>
    <property type="match status" value="2"/>
</dbReference>
<feature type="region of interest" description="Disordered" evidence="4">
    <location>
        <begin position="400"/>
        <end position="419"/>
    </location>
</feature>
<evidence type="ECO:0000256" key="1">
    <source>
        <dbReference type="ARBA" id="ARBA00022729"/>
    </source>
</evidence>
<dbReference type="GO" id="GO:0004888">
    <property type="term" value="F:transmembrane signaling receptor activity"/>
    <property type="evidence" value="ECO:0000318"/>
    <property type="project" value="GO_Central"/>
</dbReference>
<dbReference type="InterPro" id="IPR050488">
    <property type="entry name" value="Ig_Fc_receptor"/>
</dbReference>
<feature type="compositionally biased region" description="Basic and acidic residues" evidence="4">
    <location>
        <begin position="548"/>
        <end position="564"/>
    </location>
</feature>
<feature type="chain" id="PRO_5035446923" description="C2H2-type domain-containing protein" evidence="6">
    <location>
        <begin position="20"/>
        <end position="564"/>
    </location>
</feature>
<feature type="compositionally biased region" description="Basic and acidic residues" evidence="4">
    <location>
        <begin position="519"/>
        <end position="533"/>
    </location>
</feature>
<keyword evidence="3" id="KW-0479">Metal-binding</keyword>
<keyword evidence="2" id="KW-1015">Disulfide bond</keyword>
<dbReference type="GO" id="GO:0008270">
    <property type="term" value="F:zinc ion binding"/>
    <property type="evidence" value="ECO:0007669"/>
    <property type="project" value="UniProtKB-KW"/>
</dbReference>
<evidence type="ECO:0000259" key="7">
    <source>
        <dbReference type="PROSITE" id="PS50157"/>
    </source>
</evidence>
<keyword evidence="8" id="KW-1185">Reference proteome</keyword>
<feature type="compositionally biased region" description="Basic and acidic residues" evidence="4">
    <location>
        <begin position="436"/>
        <end position="452"/>
    </location>
</feature>
<dbReference type="PANTHER" id="PTHR11481:SF64">
    <property type="entry name" value="FC RECEPTOR-LIKE PROTEIN 4"/>
    <property type="match status" value="1"/>
</dbReference>
<dbReference type="InterPro" id="IPR013783">
    <property type="entry name" value="Ig-like_fold"/>
</dbReference>
<evidence type="ECO:0000256" key="4">
    <source>
        <dbReference type="SAM" id="MobiDB-lite"/>
    </source>
</evidence>
<dbReference type="Pfam" id="PF13895">
    <property type="entry name" value="Ig_2"/>
    <property type="match status" value="1"/>
</dbReference>
<keyword evidence="5" id="KW-1133">Transmembrane helix</keyword>
<keyword evidence="5" id="KW-0472">Membrane</keyword>
<dbReference type="KEGG" id="dre:570021"/>
<accession>A0A8N7TFN0</accession>
<dbReference type="InterPro" id="IPR013087">
    <property type="entry name" value="Znf_C2H2_type"/>
</dbReference>
<evidence type="ECO:0000313" key="8">
    <source>
        <dbReference type="Proteomes" id="UP000000437"/>
    </source>
</evidence>
<evidence type="ECO:0000313" key="9">
    <source>
        <dbReference type="RefSeq" id="XP_706537.4"/>
    </source>
</evidence>
<feature type="region of interest" description="Disordered" evidence="4">
    <location>
        <begin position="432"/>
        <end position="452"/>
    </location>
</feature>
<keyword evidence="1 6" id="KW-0732">Signal</keyword>
<dbReference type="GO" id="GO:0007166">
    <property type="term" value="P:cell surface receptor signaling pathway"/>
    <property type="evidence" value="ECO:0000318"/>
    <property type="project" value="GO_Central"/>
</dbReference>
<dbReference type="InterPro" id="IPR036179">
    <property type="entry name" value="Ig-like_dom_sf"/>
</dbReference>
<dbReference type="PROSITE" id="PS50157">
    <property type="entry name" value="ZINC_FINGER_C2H2_2"/>
    <property type="match status" value="1"/>
</dbReference>
<protein>
    <recommendedName>
        <fullName evidence="7">C2H2-type domain-containing protein</fullName>
    </recommendedName>
</protein>
<evidence type="ECO:0000256" key="2">
    <source>
        <dbReference type="ARBA" id="ARBA00023157"/>
    </source>
</evidence>
<dbReference type="GeneID" id="570021"/>
<organism evidence="8 9">
    <name type="scientific">Danio rerio</name>
    <name type="common">Zebrafish</name>
    <name type="synonym">Brachydanio rerio</name>
    <dbReference type="NCBI Taxonomy" id="7955"/>
    <lineage>
        <taxon>Eukaryota</taxon>
        <taxon>Metazoa</taxon>
        <taxon>Chordata</taxon>
        <taxon>Craniata</taxon>
        <taxon>Vertebrata</taxon>
        <taxon>Euteleostomi</taxon>
        <taxon>Actinopterygii</taxon>
        <taxon>Neopterygii</taxon>
        <taxon>Teleostei</taxon>
        <taxon>Ostariophysi</taxon>
        <taxon>Cypriniformes</taxon>
        <taxon>Danionidae</taxon>
        <taxon>Danioninae</taxon>
        <taxon>Danio</taxon>
    </lineage>
</organism>
<feature type="domain" description="C2H2-type" evidence="7">
    <location>
        <begin position="345"/>
        <end position="374"/>
    </location>
</feature>
<evidence type="ECO:0000256" key="6">
    <source>
        <dbReference type="SAM" id="SignalP"/>
    </source>
</evidence>
<keyword evidence="3" id="KW-0862">Zinc</keyword>
<feature type="region of interest" description="Disordered" evidence="4">
    <location>
        <begin position="513"/>
        <end position="564"/>
    </location>
</feature>
<dbReference type="GO" id="GO:0009897">
    <property type="term" value="C:external side of plasma membrane"/>
    <property type="evidence" value="ECO:0000318"/>
    <property type="project" value="GO_Central"/>
</dbReference>
<keyword evidence="3" id="KW-0863">Zinc-finger</keyword>
<dbReference type="SUPFAM" id="SSF48726">
    <property type="entry name" value="Immunoglobulin"/>
    <property type="match status" value="2"/>
</dbReference>
<dbReference type="RefSeq" id="XP_706537.4">
    <property type="nucleotide sequence ID" value="XM_701445.10"/>
</dbReference>
<dbReference type="Gene3D" id="2.60.40.10">
    <property type="entry name" value="Immunoglobulins"/>
    <property type="match status" value="2"/>
</dbReference>
<proteinExistence type="predicted"/>
<keyword evidence="5" id="KW-0812">Transmembrane</keyword>
<dbReference type="OrthoDB" id="8954737at2759"/>
<feature type="signal peptide" evidence="6">
    <location>
        <begin position="1"/>
        <end position="19"/>
    </location>
</feature>
<evidence type="ECO:0000256" key="3">
    <source>
        <dbReference type="PROSITE-ProRule" id="PRU00042"/>
    </source>
</evidence>
<dbReference type="InterPro" id="IPR003599">
    <property type="entry name" value="Ig_sub"/>
</dbReference>
<dbReference type="AlphaFoldDB" id="A0A8N7TFN0"/>
<sequence length="564" mass="62238">MKSLLTLSVFLVLIKEDNGEKPEVSRLPRFPQVYVGDDVTFICKGGSNPTKWIINGIEQPHQNHVMLLTTVTPHNNGQYECEQNGEKSVPVPLTVLVLEALAQLSPSVGGAVITKGEGRNLVLQVDDAEELHNWKCFALRGESGVKFNRIDVNKKLKRAVIFAELKEAERATFWCLNKNKTHRSNAVTLKMTDKLVMLEPPAAPALLGDSVALRCVAWGAEKVEKATFYKNQIEIPDITADTYNITATPEASGTYHCHATYRYSHISATAAEKEGDSDAQEIKVIDGPPAASITVSGHYLECSCPKCPDNCTSCYWYYTPFNDKYNRTRLPEDNPTIYLKEAGNYSCRMNCGKGFSRFSQHYRHKAQSGSGNVLPIILGLLLLVIGLLIVALVAKKQRKKRESNIQEANKDKTTGGDYEQLHLKDTAVYHTLGESTGKDKAEGEYEPLKKTKEETVYHTLGSGEGQSQGEGGYQGLESVKAEVYQTLSSEGQSQGEGGYQGLESVKAEVYQTLSSDASKNPEGEAGKAFEHLSQKAGEALTEEENPYEELKAEKQKKEPSKETE</sequence>
<dbReference type="Proteomes" id="UP000000437">
    <property type="component" value="Chromosome 24"/>
</dbReference>
<dbReference type="PANTHER" id="PTHR11481">
    <property type="entry name" value="IMMUNOGLOBULIN FC RECEPTOR"/>
    <property type="match status" value="1"/>
</dbReference>
<feature type="transmembrane region" description="Helical" evidence="5">
    <location>
        <begin position="373"/>
        <end position="394"/>
    </location>
</feature>
<dbReference type="GO" id="GO:0006955">
    <property type="term" value="P:immune response"/>
    <property type="evidence" value="ECO:0000318"/>
    <property type="project" value="GO_Central"/>
</dbReference>
<name>A0A8N7TFN0_DANRE</name>
<feature type="compositionally biased region" description="Basic and acidic residues" evidence="4">
    <location>
        <begin position="402"/>
        <end position="419"/>
    </location>
</feature>
<gene>
    <name evidence="9" type="primary">LOC570021</name>
</gene>
<evidence type="ECO:0000256" key="5">
    <source>
        <dbReference type="SAM" id="Phobius"/>
    </source>
</evidence>